<dbReference type="InterPro" id="IPR058240">
    <property type="entry name" value="rSAM_sf"/>
</dbReference>
<evidence type="ECO:0000256" key="3">
    <source>
        <dbReference type="ARBA" id="ARBA00022723"/>
    </source>
</evidence>
<dbReference type="InterPro" id="IPR006638">
    <property type="entry name" value="Elp3/MiaA/NifB-like_rSAM"/>
</dbReference>
<evidence type="ECO:0000256" key="4">
    <source>
        <dbReference type="ARBA" id="ARBA00023004"/>
    </source>
</evidence>
<evidence type="ECO:0000313" key="8">
    <source>
        <dbReference type="EMBL" id="SVD29814.1"/>
    </source>
</evidence>
<reference evidence="8" key="1">
    <citation type="submission" date="2018-05" db="EMBL/GenBank/DDBJ databases">
        <authorList>
            <person name="Lanie J.A."/>
            <person name="Ng W.-L."/>
            <person name="Kazmierczak K.M."/>
            <person name="Andrzejewski T.M."/>
            <person name="Davidsen T.M."/>
            <person name="Wayne K.J."/>
            <person name="Tettelin H."/>
            <person name="Glass J.I."/>
            <person name="Rusch D."/>
            <person name="Podicherti R."/>
            <person name="Tsui H.-C.T."/>
            <person name="Winkler M.E."/>
        </authorList>
    </citation>
    <scope>NUCLEOTIDE SEQUENCE</scope>
</reference>
<feature type="domain" description="Radical SAM core" evidence="7">
    <location>
        <begin position="1"/>
        <end position="138"/>
    </location>
</feature>
<protein>
    <submittedName>
        <fullName evidence="8">Uncharacterized protein</fullName>
    </submittedName>
</protein>
<dbReference type="SMART" id="SM00729">
    <property type="entry name" value="Elp3"/>
    <property type="match status" value="1"/>
</dbReference>
<dbReference type="PROSITE" id="PS51918">
    <property type="entry name" value="RADICAL_SAM"/>
    <property type="match status" value="1"/>
</dbReference>
<organism evidence="8">
    <name type="scientific">marine metagenome</name>
    <dbReference type="NCBI Taxonomy" id="408172"/>
    <lineage>
        <taxon>unclassified sequences</taxon>
        <taxon>metagenomes</taxon>
        <taxon>ecological metagenomes</taxon>
    </lineage>
</organism>
<dbReference type="SUPFAM" id="SSF102114">
    <property type="entry name" value="Radical SAM enzymes"/>
    <property type="match status" value="1"/>
</dbReference>
<dbReference type="InterPro" id="IPR023404">
    <property type="entry name" value="rSAM_horseshoe"/>
</dbReference>
<dbReference type="GO" id="GO:0046872">
    <property type="term" value="F:metal ion binding"/>
    <property type="evidence" value="ECO:0007669"/>
    <property type="project" value="UniProtKB-KW"/>
</dbReference>
<proteinExistence type="predicted"/>
<keyword evidence="5" id="KW-0411">Iron-sulfur</keyword>
<gene>
    <name evidence="8" type="ORF">METZ01_LOCUS382668</name>
</gene>
<name>A0A382U685_9ZZZZ</name>
<keyword evidence="4" id="KW-0408">Iron</keyword>
<dbReference type="EMBL" id="UINC01141834">
    <property type="protein sequence ID" value="SVD29814.1"/>
    <property type="molecule type" value="Genomic_DNA"/>
</dbReference>
<evidence type="ECO:0000256" key="1">
    <source>
        <dbReference type="ARBA" id="ARBA00022485"/>
    </source>
</evidence>
<dbReference type="GO" id="GO:0051539">
    <property type="term" value="F:4 iron, 4 sulfur cluster binding"/>
    <property type="evidence" value="ECO:0007669"/>
    <property type="project" value="UniProtKB-KW"/>
</dbReference>
<dbReference type="Gene3D" id="3.80.30.20">
    <property type="entry name" value="tm_1862 like domain"/>
    <property type="match status" value="1"/>
</dbReference>
<accession>A0A382U685</accession>
<sequence>SPNPVSYGKDLVKAYRDLPKLCEYAHLPVQSGSDRILKAMNRPYSRERFLRIVEALKDAAPGMHLSTDVIVGFPGETEKDFELTKSLFEEVRFDMAFIFKYSIRTGTVAADLPDQIPRKVKEARNQELLCILEKHSLKRNESLVGSTQEVLVEGPARKGEGMFMGRTRGFRKVVFPGNERMVGELLDITIEEPSVTVLKGTPRLRDEAVSAA</sequence>
<keyword evidence="3" id="KW-0479">Metal-binding</keyword>
<dbReference type="InterPro" id="IPR002792">
    <property type="entry name" value="TRAM_dom"/>
</dbReference>
<dbReference type="PANTHER" id="PTHR43020:SF2">
    <property type="entry name" value="MITOCHONDRIAL TRNA METHYLTHIOTRANSFERASE CDK5RAP1"/>
    <property type="match status" value="1"/>
</dbReference>
<evidence type="ECO:0000256" key="5">
    <source>
        <dbReference type="ARBA" id="ARBA00023014"/>
    </source>
</evidence>
<dbReference type="Pfam" id="PF04055">
    <property type="entry name" value="Radical_SAM"/>
    <property type="match status" value="1"/>
</dbReference>
<dbReference type="PROSITE" id="PS50926">
    <property type="entry name" value="TRAM"/>
    <property type="match status" value="1"/>
</dbReference>
<evidence type="ECO:0000259" key="7">
    <source>
        <dbReference type="PROSITE" id="PS51918"/>
    </source>
</evidence>
<dbReference type="AlphaFoldDB" id="A0A382U685"/>
<evidence type="ECO:0000256" key="2">
    <source>
        <dbReference type="ARBA" id="ARBA00022691"/>
    </source>
</evidence>
<keyword evidence="1" id="KW-0004">4Fe-4S</keyword>
<dbReference type="InterPro" id="IPR007197">
    <property type="entry name" value="rSAM"/>
</dbReference>
<dbReference type="Pfam" id="PF01938">
    <property type="entry name" value="TRAM"/>
    <property type="match status" value="1"/>
</dbReference>
<dbReference type="PANTHER" id="PTHR43020">
    <property type="entry name" value="CDK5 REGULATORY SUBUNIT-ASSOCIATED PROTEIN 1"/>
    <property type="match status" value="1"/>
</dbReference>
<evidence type="ECO:0000259" key="6">
    <source>
        <dbReference type="PROSITE" id="PS50926"/>
    </source>
</evidence>
<keyword evidence="2" id="KW-0949">S-adenosyl-L-methionine</keyword>
<dbReference type="GO" id="GO:0005829">
    <property type="term" value="C:cytosol"/>
    <property type="evidence" value="ECO:0007669"/>
    <property type="project" value="TreeGrafter"/>
</dbReference>
<dbReference type="GO" id="GO:0035597">
    <property type="term" value="F:tRNA-2-methylthio-N(6)-dimethylallyladenosine(37) synthase activity"/>
    <property type="evidence" value="ECO:0007669"/>
    <property type="project" value="TreeGrafter"/>
</dbReference>
<feature type="domain" description="TRAM" evidence="6">
    <location>
        <begin position="141"/>
        <end position="204"/>
    </location>
</feature>
<feature type="non-terminal residue" evidence="8">
    <location>
        <position position="1"/>
    </location>
</feature>